<comment type="caution">
    <text evidence="2">The sequence shown here is derived from an EMBL/GenBank/DDBJ whole genome shotgun (WGS) entry which is preliminary data.</text>
</comment>
<dbReference type="EMBL" id="JABERH010000024">
    <property type="protein sequence ID" value="NNH38934.1"/>
    <property type="molecule type" value="Genomic_DNA"/>
</dbReference>
<feature type="transmembrane region" description="Helical" evidence="1">
    <location>
        <begin position="154"/>
        <end position="178"/>
    </location>
</feature>
<dbReference type="AlphaFoldDB" id="A0A8E4FCC3"/>
<feature type="transmembrane region" description="Helical" evidence="1">
    <location>
        <begin position="24"/>
        <end position="48"/>
    </location>
</feature>
<gene>
    <name evidence="2" type="ORF">HLH11_09805</name>
</gene>
<keyword evidence="1" id="KW-0472">Membrane</keyword>
<proteinExistence type="predicted"/>
<feature type="transmembrane region" description="Helical" evidence="1">
    <location>
        <begin position="111"/>
        <end position="134"/>
    </location>
</feature>
<dbReference type="Proteomes" id="UP000532147">
    <property type="component" value="Unassembled WGS sequence"/>
</dbReference>
<feature type="transmembrane region" description="Helical" evidence="1">
    <location>
        <begin position="344"/>
        <end position="369"/>
    </location>
</feature>
<evidence type="ECO:0000256" key="1">
    <source>
        <dbReference type="SAM" id="Phobius"/>
    </source>
</evidence>
<feature type="transmembrane region" description="Helical" evidence="1">
    <location>
        <begin position="376"/>
        <end position="395"/>
    </location>
</feature>
<evidence type="ECO:0000313" key="2">
    <source>
        <dbReference type="EMBL" id="NNH38934.1"/>
    </source>
</evidence>
<organism evidence="2 3">
    <name type="scientific">Acinetobacter terrae</name>
    <dbReference type="NCBI Taxonomy" id="2731247"/>
    <lineage>
        <taxon>Bacteria</taxon>
        <taxon>Pseudomonadati</taxon>
        <taxon>Pseudomonadota</taxon>
        <taxon>Gammaproteobacteria</taxon>
        <taxon>Moraxellales</taxon>
        <taxon>Moraxellaceae</taxon>
        <taxon>Acinetobacter</taxon>
        <taxon>Acinetobacter Taxon 24</taxon>
    </lineage>
</organism>
<keyword evidence="1" id="KW-0812">Transmembrane</keyword>
<reference evidence="2 3" key="1">
    <citation type="submission" date="2020-04" db="EMBL/GenBank/DDBJ databases">
        <title>Acinetobacter Taxon 24.</title>
        <authorList>
            <person name="Nemec A."/>
            <person name="Radolfova-Krizova L."/>
            <person name="Higgins P.G."/>
            <person name="Spanelova P."/>
        </authorList>
    </citation>
    <scope>NUCLEOTIDE SEQUENCE [LARGE SCALE GENOMIC DNA]</scope>
    <source>
        <strain evidence="2 3">ANC 4280</strain>
    </source>
</reference>
<keyword evidence="1" id="KW-1133">Transmembrane helix</keyword>
<accession>A0A8E4FCC3</accession>
<dbReference type="RefSeq" id="WP_171534645.1">
    <property type="nucleotide sequence ID" value="NZ_JABERH010000024.1"/>
</dbReference>
<name>A0A8E4FCC3_9GAMM</name>
<sequence length="424" mass="49306">MEYILMGFSFLFSFYSLFKLNKKYYYYTPLFLISIYSLFISFASLGIVTSDFADMWSSGGVLKNSSAVSLYTIFIIFSFFTPIFCIEKIYGKYKFELLKSFNLKSFNEKNILISAFIVLILTSINFFSLNKGILWENNKYLLIGSVDALKNVNFFTVVVQMLSPLVGVFAVLILATSYSLNFKKAFVLIFFPALFFIFLKIGDHSRYSAMYILIILISILFLSKRSIDKWVTIPVFFLVFLGNLINSLEGRSNVTHGFKSIVNYFDNIFKFLSDGKIFSIFSNIFEGAFVHGEAFNYTYHNYPLIFKILSLSPLPSFIDGYSNKGHQYSFFLHNYVPMGATGELLIFGLPYIIFYFSIISIALILNYIALKNRKNLIFIISIFLICLGAYLQFTYPIRNCFRFFYISIFLCLFFIYMPRFRWGR</sequence>
<feature type="transmembrane region" description="Helical" evidence="1">
    <location>
        <begin position="68"/>
        <end position="90"/>
    </location>
</feature>
<feature type="transmembrane region" description="Helical" evidence="1">
    <location>
        <begin position="185"/>
        <end position="201"/>
    </location>
</feature>
<protein>
    <submittedName>
        <fullName evidence="2">Uncharacterized protein</fullName>
    </submittedName>
</protein>
<feature type="transmembrane region" description="Helical" evidence="1">
    <location>
        <begin position="207"/>
        <end position="223"/>
    </location>
</feature>
<feature type="transmembrane region" description="Helical" evidence="1">
    <location>
        <begin position="401"/>
        <end position="418"/>
    </location>
</feature>
<evidence type="ECO:0000313" key="3">
    <source>
        <dbReference type="Proteomes" id="UP000532147"/>
    </source>
</evidence>
<feature type="transmembrane region" description="Helical" evidence="1">
    <location>
        <begin position="230"/>
        <end position="248"/>
    </location>
</feature>